<keyword evidence="3" id="KW-0119">Carbohydrate metabolism</keyword>
<feature type="domain" description="Fibronectin type-III" evidence="5">
    <location>
        <begin position="35"/>
        <end position="112"/>
    </location>
</feature>
<dbReference type="RefSeq" id="WP_194706928.1">
    <property type="nucleotide sequence ID" value="NZ_JADKPN010000006.1"/>
</dbReference>
<dbReference type="InterPro" id="IPR003961">
    <property type="entry name" value="FN3_dom"/>
</dbReference>
<organism evidence="6 7">
    <name type="scientific">Nocardioides islandensis</name>
    <dbReference type="NCBI Taxonomy" id="433663"/>
    <lineage>
        <taxon>Bacteria</taxon>
        <taxon>Bacillati</taxon>
        <taxon>Actinomycetota</taxon>
        <taxon>Actinomycetes</taxon>
        <taxon>Propionibacteriales</taxon>
        <taxon>Nocardioidaceae</taxon>
        <taxon>Nocardioides</taxon>
    </lineage>
</organism>
<evidence type="ECO:0000256" key="3">
    <source>
        <dbReference type="ARBA" id="ARBA00023326"/>
    </source>
</evidence>
<dbReference type="InterPro" id="IPR013783">
    <property type="entry name" value="Ig-like_fold"/>
</dbReference>
<protein>
    <submittedName>
        <fullName evidence="6">Ig-like domain-containing protein</fullName>
    </submittedName>
</protein>
<dbReference type="Proteomes" id="UP000640489">
    <property type="component" value="Unassembled WGS sequence"/>
</dbReference>
<sequence>MPVHRSAVRALATTVAAAALTIGGLAVTTAPASALASPGGLTSNVANSSTAILSWSKVAKATGYEVQVDSTAGFSSPDFALKTSNTKAVPTKNLLPGKNFWRVRSLNGSTQSDWVEDSFQIAPVTTPIPIAPAEGEHLAQPQSPPLLQWSSSQGAISYTVEVDGDADFIGAKSYTTKTTSLVVPDPLTTGDWFWRVSAVKGAGLVSLASNVSSFFIDPLAQPQITYPANDVNQQIEDVVVDWTPVPGAQYYDVQIALDASFNNIANSITNVRSTRYSPPVTLNSDQFWWRVRAVDQAGQPTPWTESLFGFKRQWPDTPQAVFPLGTEGAPGSTGPKPYYQWTPVQHASSYELQVSKDINFSPSAAVTKTCATAATTYTPRGSDCLWGAGTKVYWRVRPIDGPYPVATGLPGLYSTPQVVFETSPATAAGPWDNQALVTGLKIGLDGQAATGAGGCTPASVFDVCDNVPSTPTLSWDPVPGAAFYLVYYAQDENMTTTEIPSIPSTANTVFQLALGNSKATLPDSQAGTAYYWHVRPCLTLANCGPDPESHVTLSDTRGFRKASPAITGLTSSDPSQGDITFSWQDYADTNAGTLWNTEFGNQTAKNYRLQVDNDPSFASPIDTRVVDQATVTAYDKLYPDGTYFWRVQALDYEDNGLAWSQVATFTKSTPAVAPSSPVGGVTVPGTTPFRWAAQAFASTYTVEVYRNNDLTFSAANRVFTATVKTAAYAPSSPIPASPQPYVWRVRKQDSSGNTGPWSQTQTFFSNGVAPSLLLPKASTWVGATSSLFQWTEVPGAASYLLTIVNGSSVTKVTTVATANAPSALKSGKYTWSVTAYDGAGQPLATSAIRSFNVDATAPVVKKITPTTLKPTSTIKATFSEKVRGISGKNIKLQKQKGSKYVKVAAKVKSLKKGKVASIDPKGRLGAGKYRVIFNAAKITDVHGNNLAANSVAQQLRVTVPTSNQRTAAAVQHRRLPGSGTLP</sequence>
<reference evidence="6" key="1">
    <citation type="submission" date="2020-11" db="EMBL/GenBank/DDBJ databases">
        <title>Nocardioides sp. nov., isolated from Soil of Cynanchum wilfordii Hemsley rhizosphere.</title>
        <authorList>
            <person name="Lee J.-S."/>
            <person name="Suh M.K."/>
            <person name="Kim J.-S."/>
        </authorList>
    </citation>
    <scope>NUCLEOTIDE SEQUENCE</scope>
    <source>
        <strain evidence="6">KCTC 19275</strain>
    </source>
</reference>
<dbReference type="Gene3D" id="2.60.40.10">
    <property type="entry name" value="Immunoglobulins"/>
    <property type="match status" value="7"/>
</dbReference>
<dbReference type="EMBL" id="JADKPN010000006">
    <property type="protein sequence ID" value="MBF4763732.1"/>
    <property type="molecule type" value="Genomic_DNA"/>
</dbReference>
<comment type="caution">
    <text evidence="6">The sequence shown here is derived from an EMBL/GenBank/DDBJ whole genome shotgun (WGS) entry which is preliminary data.</text>
</comment>
<feature type="signal peptide" evidence="4">
    <location>
        <begin position="1"/>
        <end position="36"/>
    </location>
</feature>
<accession>A0A930VFN2</accession>
<feature type="chain" id="PRO_5039029063" evidence="4">
    <location>
        <begin position="37"/>
        <end position="982"/>
    </location>
</feature>
<dbReference type="GO" id="GO:0016798">
    <property type="term" value="F:hydrolase activity, acting on glycosyl bonds"/>
    <property type="evidence" value="ECO:0007669"/>
    <property type="project" value="UniProtKB-KW"/>
</dbReference>
<gene>
    <name evidence="6" type="ORF">ISU07_11405</name>
</gene>
<keyword evidence="2" id="KW-0378">Hydrolase</keyword>
<evidence type="ECO:0000313" key="6">
    <source>
        <dbReference type="EMBL" id="MBF4763732.1"/>
    </source>
</evidence>
<name>A0A930VFN2_9ACTN</name>
<dbReference type="Pfam" id="PF13205">
    <property type="entry name" value="Big_5"/>
    <property type="match status" value="1"/>
</dbReference>
<dbReference type="InterPro" id="IPR032812">
    <property type="entry name" value="SbsA_Ig"/>
</dbReference>
<evidence type="ECO:0000313" key="7">
    <source>
        <dbReference type="Proteomes" id="UP000640489"/>
    </source>
</evidence>
<evidence type="ECO:0000256" key="1">
    <source>
        <dbReference type="ARBA" id="ARBA00022729"/>
    </source>
</evidence>
<feature type="domain" description="Fibronectin type-III" evidence="5">
    <location>
        <begin position="455"/>
        <end position="544"/>
    </location>
</feature>
<feature type="domain" description="Fibronectin type-III" evidence="5">
    <location>
        <begin position="563"/>
        <end position="656"/>
    </location>
</feature>
<proteinExistence type="predicted"/>
<keyword evidence="1 4" id="KW-0732">Signal</keyword>
<dbReference type="AlphaFoldDB" id="A0A930VFN2"/>
<evidence type="ECO:0000259" key="5">
    <source>
        <dbReference type="SMART" id="SM00060"/>
    </source>
</evidence>
<dbReference type="SMART" id="SM00060">
    <property type="entry name" value="FN3"/>
    <property type="match status" value="3"/>
</dbReference>
<evidence type="ECO:0000256" key="2">
    <source>
        <dbReference type="ARBA" id="ARBA00023295"/>
    </source>
</evidence>
<evidence type="ECO:0000256" key="4">
    <source>
        <dbReference type="SAM" id="SignalP"/>
    </source>
</evidence>
<dbReference type="SUPFAM" id="SSF49265">
    <property type="entry name" value="Fibronectin type III"/>
    <property type="match status" value="1"/>
</dbReference>
<keyword evidence="3" id="KW-0624">Polysaccharide degradation</keyword>
<keyword evidence="2" id="KW-0326">Glycosidase</keyword>
<dbReference type="InterPro" id="IPR036116">
    <property type="entry name" value="FN3_sf"/>
</dbReference>
<dbReference type="GO" id="GO:0000272">
    <property type="term" value="P:polysaccharide catabolic process"/>
    <property type="evidence" value="ECO:0007669"/>
    <property type="project" value="UniProtKB-KW"/>
</dbReference>
<keyword evidence="7" id="KW-1185">Reference proteome</keyword>